<dbReference type="Proteomes" id="UP001054889">
    <property type="component" value="Unassembled WGS sequence"/>
</dbReference>
<proteinExistence type="predicted"/>
<evidence type="ECO:0008006" key="3">
    <source>
        <dbReference type="Google" id="ProtNLM"/>
    </source>
</evidence>
<comment type="caution">
    <text evidence="1">The sequence shown here is derived from an EMBL/GenBank/DDBJ whole genome shotgun (WGS) entry which is preliminary data.</text>
</comment>
<accession>A0AAV5FMF7</accession>
<name>A0AAV5FMF7_ELECO</name>
<organism evidence="1 2">
    <name type="scientific">Eleusine coracana subsp. coracana</name>
    <dbReference type="NCBI Taxonomy" id="191504"/>
    <lineage>
        <taxon>Eukaryota</taxon>
        <taxon>Viridiplantae</taxon>
        <taxon>Streptophyta</taxon>
        <taxon>Embryophyta</taxon>
        <taxon>Tracheophyta</taxon>
        <taxon>Spermatophyta</taxon>
        <taxon>Magnoliopsida</taxon>
        <taxon>Liliopsida</taxon>
        <taxon>Poales</taxon>
        <taxon>Poaceae</taxon>
        <taxon>PACMAD clade</taxon>
        <taxon>Chloridoideae</taxon>
        <taxon>Cynodonteae</taxon>
        <taxon>Eleusininae</taxon>
        <taxon>Eleusine</taxon>
    </lineage>
</organism>
<reference evidence="1" key="1">
    <citation type="journal article" date="2018" name="DNA Res.">
        <title>Multiple hybrid de novo genome assembly of finger millet, an orphan allotetraploid crop.</title>
        <authorList>
            <person name="Hatakeyama M."/>
            <person name="Aluri S."/>
            <person name="Balachadran M.T."/>
            <person name="Sivarajan S.R."/>
            <person name="Patrignani A."/>
            <person name="Gruter S."/>
            <person name="Poveda L."/>
            <person name="Shimizu-Inatsugi R."/>
            <person name="Baeten J."/>
            <person name="Francoijs K.J."/>
            <person name="Nataraja K.N."/>
            <person name="Reddy Y.A.N."/>
            <person name="Phadnis S."/>
            <person name="Ravikumar R.L."/>
            <person name="Schlapbach R."/>
            <person name="Sreeman S.M."/>
            <person name="Shimizu K.K."/>
        </authorList>
    </citation>
    <scope>NUCLEOTIDE SEQUENCE</scope>
</reference>
<evidence type="ECO:0000313" key="1">
    <source>
        <dbReference type="EMBL" id="GJN35931.1"/>
    </source>
</evidence>
<protein>
    <recommendedName>
        <fullName evidence="3">F-box protein</fullName>
    </recommendedName>
</protein>
<dbReference type="AlphaFoldDB" id="A0AAV5FMF7"/>
<sequence>MASKSPFYICNPATRQWAAIRKLRGYNVAALYHHSSSGEYRILCWKGCLSDAHYYVLTVGSSLEPRYIGRFEASDRPPILLHNCLHWHLNDYKTEMWSMKYQLELPVAELTSIGKSDKFTASIVSDYGDMLVVVGGDMHLFYCDSKGNLLQTFDGIVCFQGLLTALYGTTTSQQYTIL</sequence>
<keyword evidence="2" id="KW-1185">Reference proteome</keyword>
<reference evidence="1" key="2">
    <citation type="submission" date="2021-12" db="EMBL/GenBank/DDBJ databases">
        <title>Resequencing data analysis of finger millet.</title>
        <authorList>
            <person name="Hatakeyama M."/>
            <person name="Aluri S."/>
            <person name="Balachadran M.T."/>
            <person name="Sivarajan S.R."/>
            <person name="Poveda L."/>
            <person name="Shimizu-Inatsugi R."/>
            <person name="Schlapbach R."/>
            <person name="Sreeman S.M."/>
            <person name="Shimizu K.K."/>
        </authorList>
    </citation>
    <scope>NUCLEOTIDE SEQUENCE</scope>
</reference>
<gene>
    <name evidence="1" type="primary">gb24747</name>
    <name evidence="1" type="ORF">PR202_gb24747</name>
</gene>
<dbReference type="EMBL" id="BQKI01000088">
    <property type="protein sequence ID" value="GJN35931.1"/>
    <property type="molecule type" value="Genomic_DNA"/>
</dbReference>
<evidence type="ECO:0000313" key="2">
    <source>
        <dbReference type="Proteomes" id="UP001054889"/>
    </source>
</evidence>